<evidence type="ECO:0000256" key="3">
    <source>
        <dbReference type="PIRSR" id="PIRSR016184-1"/>
    </source>
</evidence>
<evidence type="ECO:0000313" key="5">
    <source>
        <dbReference type="Proteomes" id="UP000230750"/>
    </source>
</evidence>
<comment type="caution">
    <text evidence="4">The sequence shown here is derived from an EMBL/GenBank/DDBJ whole genome shotgun (WGS) entry which is preliminary data.</text>
</comment>
<dbReference type="AlphaFoldDB" id="A0A2G8L7Z2"/>
<protein>
    <recommendedName>
        <fullName evidence="6">Phenazine biosynthesis-like domain-containing protein</fullName>
    </recommendedName>
</protein>
<evidence type="ECO:0000256" key="2">
    <source>
        <dbReference type="ARBA" id="ARBA00023235"/>
    </source>
</evidence>
<comment type="similarity">
    <text evidence="1">Belongs to the PhzF family.</text>
</comment>
<dbReference type="STRING" id="307972.A0A2G8L7Z2"/>
<dbReference type="NCBIfam" id="TIGR00654">
    <property type="entry name" value="PhzF_family"/>
    <property type="match status" value="1"/>
</dbReference>
<proteinExistence type="inferred from homology"/>
<dbReference type="Pfam" id="PF02567">
    <property type="entry name" value="PhzC-PhzF"/>
    <property type="match status" value="1"/>
</dbReference>
<dbReference type="PANTHER" id="PTHR13774">
    <property type="entry name" value="PHENAZINE BIOSYNTHESIS PROTEIN"/>
    <property type="match status" value="1"/>
</dbReference>
<keyword evidence="2" id="KW-0413">Isomerase</keyword>
<dbReference type="Gene3D" id="3.10.310.10">
    <property type="entry name" value="Diaminopimelate Epimerase, Chain A, domain 1"/>
    <property type="match status" value="2"/>
</dbReference>
<dbReference type="InterPro" id="IPR003719">
    <property type="entry name" value="Phenazine_PhzF-like"/>
</dbReference>
<sequence length="303" mass="33386">MASEKSLPIFTVDAFASKPFTGNPAAVCLIQNGDLSDDTKQKLAMEMNLSETAFVRILQPGDSFEKSSNFELRWFTPKNEVKLCGHATVASAAVFFSARVTCHQSDREFSSGNQSDALTFKTKSGDLVAKRSADRITISLPQNPPSDKVPKGVDKLIEITLGDYHSKLAETLYSLSTRKLIVLLHPSVHREELEKMSPNPAVMMAAYKTGEVMGVIIKLKGSRENGAVDEDGRVYDFISRYFAPWNGINEDPVTGAAHTVLSPYWSNVLGKKEMYARQCSARGGNLEIKMRDDGRVDLSGKQK</sequence>
<evidence type="ECO:0008006" key="6">
    <source>
        <dbReference type="Google" id="ProtNLM"/>
    </source>
</evidence>
<keyword evidence="5" id="KW-1185">Reference proteome</keyword>
<dbReference type="EMBL" id="MRZV01000178">
    <property type="protein sequence ID" value="PIK56374.1"/>
    <property type="molecule type" value="Genomic_DNA"/>
</dbReference>
<dbReference type="OrthoDB" id="75169at2759"/>
<reference evidence="4 5" key="1">
    <citation type="journal article" date="2017" name="PLoS Biol.">
        <title>The sea cucumber genome provides insights into morphological evolution and visceral regeneration.</title>
        <authorList>
            <person name="Zhang X."/>
            <person name="Sun L."/>
            <person name="Yuan J."/>
            <person name="Sun Y."/>
            <person name="Gao Y."/>
            <person name="Zhang L."/>
            <person name="Li S."/>
            <person name="Dai H."/>
            <person name="Hamel J.F."/>
            <person name="Liu C."/>
            <person name="Yu Y."/>
            <person name="Liu S."/>
            <person name="Lin W."/>
            <person name="Guo K."/>
            <person name="Jin S."/>
            <person name="Xu P."/>
            <person name="Storey K.B."/>
            <person name="Huan P."/>
            <person name="Zhang T."/>
            <person name="Zhou Y."/>
            <person name="Zhang J."/>
            <person name="Lin C."/>
            <person name="Li X."/>
            <person name="Xing L."/>
            <person name="Huo D."/>
            <person name="Sun M."/>
            <person name="Wang L."/>
            <person name="Mercier A."/>
            <person name="Li F."/>
            <person name="Yang H."/>
            <person name="Xiang J."/>
        </authorList>
    </citation>
    <scope>NUCLEOTIDE SEQUENCE [LARGE SCALE GENOMIC DNA]</scope>
    <source>
        <strain evidence="4">Shaxun</strain>
        <tissue evidence="4">Muscle</tissue>
    </source>
</reference>
<gene>
    <name evidence="4" type="ORF">BSL78_06748</name>
</gene>
<name>A0A2G8L7Z2_STIJA</name>
<dbReference type="Proteomes" id="UP000230750">
    <property type="component" value="Unassembled WGS sequence"/>
</dbReference>
<accession>A0A2G8L7Z2</accession>
<dbReference type="PANTHER" id="PTHR13774:SF17">
    <property type="entry name" value="PHENAZINE BIOSYNTHESIS-LIKE DOMAIN-CONTAINING PROTEIN"/>
    <property type="match status" value="1"/>
</dbReference>
<evidence type="ECO:0000313" key="4">
    <source>
        <dbReference type="EMBL" id="PIK56374.1"/>
    </source>
</evidence>
<evidence type="ECO:0000256" key="1">
    <source>
        <dbReference type="ARBA" id="ARBA00008270"/>
    </source>
</evidence>
<dbReference type="GO" id="GO:0005737">
    <property type="term" value="C:cytoplasm"/>
    <property type="evidence" value="ECO:0007669"/>
    <property type="project" value="TreeGrafter"/>
</dbReference>
<dbReference type="PIRSF" id="PIRSF016184">
    <property type="entry name" value="PhzC_PhzF"/>
    <property type="match status" value="1"/>
</dbReference>
<dbReference type="SUPFAM" id="SSF54506">
    <property type="entry name" value="Diaminopimelate epimerase-like"/>
    <property type="match status" value="1"/>
</dbReference>
<feature type="active site" evidence="3">
    <location>
        <position position="51"/>
    </location>
</feature>
<organism evidence="4 5">
    <name type="scientific">Stichopus japonicus</name>
    <name type="common">Sea cucumber</name>
    <dbReference type="NCBI Taxonomy" id="307972"/>
    <lineage>
        <taxon>Eukaryota</taxon>
        <taxon>Metazoa</taxon>
        <taxon>Echinodermata</taxon>
        <taxon>Eleutherozoa</taxon>
        <taxon>Echinozoa</taxon>
        <taxon>Holothuroidea</taxon>
        <taxon>Aspidochirotacea</taxon>
        <taxon>Aspidochirotida</taxon>
        <taxon>Stichopodidae</taxon>
        <taxon>Apostichopus</taxon>
    </lineage>
</organism>
<dbReference type="GO" id="GO:0016853">
    <property type="term" value="F:isomerase activity"/>
    <property type="evidence" value="ECO:0007669"/>
    <property type="project" value="UniProtKB-KW"/>
</dbReference>